<keyword evidence="4 7" id="KW-1133">Transmembrane helix</keyword>
<feature type="transmembrane region" description="Helical" evidence="7">
    <location>
        <begin position="490"/>
        <end position="516"/>
    </location>
</feature>
<dbReference type="GO" id="GO:0022857">
    <property type="term" value="F:transmembrane transporter activity"/>
    <property type="evidence" value="ECO:0007669"/>
    <property type="project" value="TreeGrafter"/>
</dbReference>
<reference evidence="9 10" key="1">
    <citation type="submission" date="2020-12" db="EMBL/GenBank/DDBJ databases">
        <title>Identification and biosynthesis of polyene macrolides produced by Streptomyces alfalfae Men-myco-93-63.</title>
        <authorList>
            <person name="Liu D."/>
            <person name="Li Y."/>
            <person name="Liu L."/>
            <person name="Han X."/>
            <person name="Shen F."/>
        </authorList>
    </citation>
    <scope>NUCLEOTIDE SEQUENCE [LARGE SCALE GENOMIC DNA]</scope>
    <source>
        <strain evidence="9 10">Men-myco-93-63</strain>
    </source>
</reference>
<dbReference type="Proteomes" id="UP000596130">
    <property type="component" value="Chromosome"/>
</dbReference>
<keyword evidence="2" id="KW-1003">Cell membrane</keyword>
<dbReference type="AlphaFoldDB" id="A0A7T4TXT8"/>
<keyword evidence="5 7" id="KW-0472">Membrane</keyword>
<feature type="transmembrane region" description="Helical" evidence="7">
    <location>
        <begin position="446"/>
        <end position="469"/>
    </location>
</feature>
<evidence type="ECO:0000256" key="2">
    <source>
        <dbReference type="ARBA" id="ARBA00022475"/>
    </source>
</evidence>
<evidence type="ECO:0000259" key="8">
    <source>
        <dbReference type="Pfam" id="PF02687"/>
    </source>
</evidence>
<sequence length="853" mass="86201">MSESSNARPRPAALLARRASRHHRKAWAAVFAALALTSLLLGSFGLALGSAGLGHARVERYSAADLVVTGDQNTRYTAKPWGSKPETATAGLTERVRVPRAALETVRRVPGVRDVVADEVFPAGVGSSDAIGRPWSAARLGSYGLRDGGPPRHASEVVVGEGTARVGGRVAVRVDGAVATYTVVGVAAGPRSAVYFTSAEARRLAGHPGSVAAVGVTAKAGTSAATLYGRVRQALDAAGLESVGQRAAGDRAGLRVLAGDGRGGAEFLAAAPARAGMLALLGSVAATVVLIALLVVSSTVVQALAQRSRELGLLRAVGATPRQLRGAVGREVGRIAAWAALAGAAGAVPAYLGLRALLGARGALPPGLELPLPPWLLPAPLVTAGLTLLIARVAALIACARAAKVRPAEALREPEPGTARRVSGLVLLFLGVSAAGTATLQDGEAAAAAAGAATVVLVIACALLGPWIAEGAMRVLGAPLRRFGGASGRLAAANCTAFARRSGAALTPIILVTAFVTVQLSAGATVTHAAGGQAREAARADYAVTAAGGLPTDALERVRDVPGVVAATRVTHGTVVLARRDTGSPRLDRLPVLGVTPGGLARTLDPGVREGDVGGLRPGAVAVGHDQARALGVRPGSTVTLRFGDGVEARLKVVATYDRELALGSFLLAREQLARHTSSLRAEADRVLVAGPAADARALRRAAPGAEVTKDPAPERLRPEDQALGEVVTVAAVAAIGGFAVIAVLSTLSLITIGRRPELSLLRLAGAGRRQMRRMLRLEAAATALTGLVVGAAVASAPLLAFSVAFAHSLPHLAPVQAALIVLVVAATAAAGTLVPSWASLRGRYPAPAGRQG</sequence>
<accession>A0A7T4TXT8</accession>
<dbReference type="RefSeq" id="WP_198502760.1">
    <property type="nucleotide sequence ID" value="NZ_CP065959.1"/>
</dbReference>
<dbReference type="InterPro" id="IPR003838">
    <property type="entry name" value="ABC3_permease_C"/>
</dbReference>
<evidence type="ECO:0000313" key="9">
    <source>
        <dbReference type="EMBL" id="QQC89580.1"/>
    </source>
</evidence>
<gene>
    <name evidence="9" type="ORF">I8755_15000</name>
</gene>
<evidence type="ECO:0000256" key="1">
    <source>
        <dbReference type="ARBA" id="ARBA00004651"/>
    </source>
</evidence>
<evidence type="ECO:0000313" key="10">
    <source>
        <dbReference type="Proteomes" id="UP000596130"/>
    </source>
</evidence>
<feature type="transmembrane region" description="Helical" evidence="7">
    <location>
        <begin position="780"/>
        <end position="806"/>
    </location>
</feature>
<dbReference type="GO" id="GO:0005886">
    <property type="term" value="C:plasma membrane"/>
    <property type="evidence" value="ECO:0007669"/>
    <property type="project" value="UniProtKB-SubCell"/>
</dbReference>
<dbReference type="PANTHER" id="PTHR30572:SF4">
    <property type="entry name" value="ABC TRANSPORTER PERMEASE YTRF"/>
    <property type="match status" value="1"/>
</dbReference>
<protein>
    <submittedName>
        <fullName evidence="9">FtsX-like permease family protein</fullName>
    </submittedName>
</protein>
<feature type="domain" description="ABC3 transporter permease C-terminal" evidence="8">
    <location>
        <begin position="284"/>
        <end position="396"/>
    </location>
</feature>
<dbReference type="Pfam" id="PF02687">
    <property type="entry name" value="FtsX"/>
    <property type="match status" value="2"/>
</dbReference>
<feature type="transmembrane region" description="Helical" evidence="7">
    <location>
        <begin position="335"/>
        <end position="357"/>
    </location>
</feature>
<evidence type="ECO:0000256" key="6">
    <source>
        <dbReference type="ARBA" id="ARBA00038076"/>
    </source>
</evidence>
<feature type="transmembrane region" description="Helical" evidence="7">
    <location>
        <begin position="727"/>
        <end position="753"/>
    </location>
</feature>
<evidence type="ECO:0000256" key="3">
    <source>
        <dbReference type="ARBA" id="ARBA00022692"/>
    </source>
</evidence>
<evidence type="ECO:0000256" key="7">
    <source>
        <dbReference type="SAM" id="Phobius"/>
    </source>
</evidence>
<proteinExistence type="inferred from homology"/>
<feature type="transmembrane region" description="Helical" evidence="7">
    <location>
        <begin position="277"/>
        <end position="305"/>
    </location>
</feature>
<feature type="transmembrane region" description="Helical" evidence="7">
    <location>
        <begin position="421"/>
        <end position="440"/>
    </location>
</feature>
<feature type="transmembrane region" description="Helical" evidence="7">
    <location>
        <begin position="818"/>
        <end position="841"/>
    </location>
</feature>
<evidence type="ECO:0000256" key="4">
    <source>
        <dbReference type="ARBA" id="ARBA00022989"/>
    </source>
</evidence>
<dbReference type="EMBL" id="CP065959">
    <property type="protein sequence ID" value="QQC89580.1"/>
    <property type="molecule type" value="Genomic_DNA"/>
</dbReference>
<comment type="similarity">
    <text evidence="6">Belongs to the ABC-4 integral membrane protein family.</text>
</comment>
<comment type="subcellular location">
    <subcellularLocation>
        <location evidence="1">Cell membrane</location>
        <topology evidence="1">Multi-pass membrane protein</topology>
    </subcellularLocation>
</comment>
<name>A0A7T4TXT8_9ACTN</name>
<organism evidence="9 10">
    <name type="scientific">Streptomyces alfalfae</name>
    <dbReference type="NCBI Taxonomy" id="1642299"/>
    <lineage>
        <taxon>Bacteria</taxon>
        <taxon>Bacillati</taxon>
        <taxon>Actinomycetota</taxon>
        <taxon>Actinomycetes</taxon>
        <taxon>Kitasatosporales</taxon>
        <taxon>Streptomycetaceae</taxon>
        <taxon>Streptomyces</taxon>
    </lineage>
</organism>
<dbReference type="InterPro" id="IPR050250">
    <property type="entry name" value="Macrolide_Exporter_MacB"/>
</dbReference>
<feature type="transmembrane region" description="Helical" evidence="7">
    <location>
        <begin position="377"/>
        <end position="400"/>
    </location>
</feature>
<dbReference type="PANTHER" id="PTHR30572">
    <property type="entry name" value="MEMBRANE COMPONENT OF TRANSPORTER-RELATED"/>
    <property type="match status" value="1"/>
</dbReference>
<feature type="domain" description="ABC3 transporter permease C-terminal" evidence="8">
    <location>
        <begin position="735"/>
        <end position="841"/>
    </location>
</feature>
<evidence type="ECO:0000256" key="5">
    <source>
        <dbReference type="ARBA" id="ARBA00023136"/>
    </source>
</evidence>
<keyword evidence="3 7" id="KW-0812">Transmembrane</keyword>